<feature type="region of interest" description="Disordered" evidence="1">
    <location>
        <begin position="148"/>
        <end position="228"/>
    </location>
</feature>
<dbReference type="OrthoDB" id="3690105at2759"/>
<accession>W7ERI3</accession>
<organism evidence="2 3">
    <name type="scientific">Bipolaris victoriae (strain FI3)</name>
    <name type="common">Victoria blight of oats agent</name>
    <name type="synonym">Cochliobolus victoriae</name>
    <dbReference type="NCBI Taxonomy" id="930091"/>
    <lineage>
        <taxon>Eukaryota</taxon>
        <taxon>Fungi</taxon>
        <taxon>Dikarya</taxon>
        <taxon>Ascomycota</taxon>
        <taxon>Pezizomycotina</taxon>
        <taxon>Dothideomycetes</taxon>
        <taxon>Pleosporomycetidae</taxon>
        <taxon>Pleosporales</taxon>
        <taxon>Pleosporineae</taxon>
        <taxon>Pleosporaceae</taxon>
        <taxon>Bipolaris</taxon>
    </lineage>
</organism>
<gene>
    <name evidence="2" type="ORF">COCVIDRAFT_14542</name>
</gene>
<reference evidence="2 3" key="1">
    <citation type="journal article" date="2013" name="PLoS Genet.">
        <title>Comparative genome structure, secondary metabolite, and effector coding capacity across Cochliobolus pathogens.</title>
        <authorList>
            <person name="Condon B.J."/>
            <person name="Leng Y."/>
            <person name="Wu D."/>
            <person name="Bushley K.E."/>
            <person name="Ohm R.A."/>
            <person name="Otillar R."/>
            <person name="Martin J."/>
            <person name="Schackwitz W."/>
            <person name="Grimwood J."/>
            <person name="MohdZainudin N."/>
            <person name="Xue C."/>
            <person name="Wang R."/>
            <person name="Manning V.A."/>
            <person name="Dhillon B."/>
            <person name="Tu Z.J."/>
            <person name="Steffenson B.J."/>
            <person name="Salamov A."/>
            <person name="Sun H."/>
            <person name="Lowry S."/>
            <person name="LaButti K."/>
            <person name="Han J."/>
            <person name="Copeland A."/>
            <person name="Lindquist E."/>
            <person name="Barry K."/>
            <person name="Schmutz J."/>
            <person name="Baker S.E."/>
            <person name="Ciuffetti L.M."/>
            <person name="Grigoriev I.V."/>
            <person name="Zhong S."/>
            <person name="Turgeon B.G."/>
        </authorList>
    </citation>
    <scope>NUCLEOTIDE SEQUENCE [LARGE SCALE GENOMIC DNA]</scope>
    <source>
        <strain evidence="2 3">FI3</strain>
    </source>
</reference>
<evidence type="ECO:0000256" key="1">
    <source>
        <dbReference type="SAM" id="MobiDB-lite"/>
    </source>
</evidence>
<dbReference type="AlphaFoldDB" id="W7ERI3"/>
<dbReference type="Proteomes" id="UP000054337">
    <property type="component" value="Unassembled WGS sequence"/>
</dbReference>
<protein>
    <submittedName>
        <fullName evidence="2">Uncharacterized protein</fullName>
    </submittedName>
</protein>
<name>W7ERI3_BIPV3</name>
<sequence length="228" mass="26419">MEGQQSSKLENAVSQMVDQTGKHTYHVFEANELLNSYSMKDLNRLVHGPNIYALNWTTAVINIRTGASTTVRHHCSQGVNHARTAECYGDLMHQSYCPCWEYSESHGWYRCGLQQMVMSTACKKHRDDEMRKVFDKLRKGYPVYGWELNRPGSEESNASPETKTEAIAEASKAEEEEVEKQLEESGEVDESVFVYAQMKKREEERAREREWQRKNEKERARLEKQGTS</sequence>
<keyword evidence="3" id="KW-1185">Reference proteome</keyword>
<dbReference type="HOGENOM" id="CLU_1234896_0_0_1"/>
<feature type="compositionally biased region" description="Acidic residues" evidence="1">
    <location>
        <begin position="174"/>
        <end position="190"/>
    </location>
</feature>
<proteinExistence type="predicted"/>
<feature type="compositionally biased region" description="Basic and acidic residues" evidence="1">
    <location>
        <begin position="199"/>
        <end position="228"/>
    </location>
</feature>
<dbReference type="EMBL" id="KI968718">
    <property type="protein sequence ID" value="EUN28700.1"/>
    <property type="molecule type" value="Genomic_DNA"/>
</dbReference>
<evidence type="ECO:0000313" key="2">
    <source>
        <dbReference type="EMBL" id="EUN28700.1"/>
    </source>
</evidence>
<evidence type="ECO:0000313" key="3">
    <source>
        <dbReference type="Proteomes" id="UP000054337"/>
    </source>
</evidence>
<dbReference type="GeneID" id="26251525"/>
<dbReference type="RefSeq" id="XP_014558257.1">
    <property type="nucleotide sequence ID" value="XM_014702771.1"/>
</dbReference>